<keyword evidence="3" id="KW-1185">Reference proteome</keyword>
<dbReference type="InterPro" id="IPR018289">
    <property type="entry name" value="MULE_transposase_dom"/>
</dbReference>
<dbReference type="Pfam" id="PF03108">
    <property type="entry name" value="DBD_Tnp_Mut"/>
    <property type="match status" value="1"/>
</dbReference>
<dbReference type="PANTHER" id="PTHR31973:SF166">
    <property type="entry name" value="OS10G0104700 PROTEIN"/>
    <property type="match status" value="1"/>
</dbReference>
<dbReference type="InterPro" id="IPR004332">
    <property type="entry name" value="Transposase_MuDR"/>
</dbReference>
<proteinExistence type="predicted"/>
<evidence type="ECO:0000259" key="1">
    <source>
        <dbReference type="Pfam" id="PF03108"/>
    </source>
</evidence>
<evidence type="ECO:0000259" key="2">
    <source>
        <dbReference type="Pfam" id="PF10551"/>
    </source>
</evidence>
<feature type="domain" description="Transposase MuDR plant" evidence="1">
    <location>
        <begin position="91"/>
        <end position="152"/>
    </location>
</feature>
<dbReference type="AlphaFoldDB" id="A0A8B8ZVA2"/>
<dbReference type="Proteomes" id="UP000228380">
    <property type="component" value="Unplaced"/>
</dbReference>
<feature type="domain" description="MULE transposase" evidence="2">
    <location>
        <begin position="283"/>
        <end position="380"/>
    </location>
</feature>
<dbReference type="Pfam" id="PF10551">
    <property type="entry name" value="MULE"/>
    <property type="match status" value="1"/>
</dbReference>
<protein>
    <submittedName>
        <fullName evidence="4">Uncharacterized protein LOC103699943</fullName>
    </submittedName>
</protein>
<organism evidence="3 4">
    <name type="scientific">Phoenix dactylifera</name>
    <name type="common">Date palm</name>
    <dbReference type="NCBI Taxonomy" id="42345"/>
    <lineage>
        <taxon>Eukaryota</taxon>
        <taxon>Viridiplantae</taxon>
        <taxon>Streptophyta</taxon>
        <taxon>Embryophyta</taxon>
        <taxon>Tracheophyta</taxon>
        <taxon>Spermatophyta</taxon>
        <taxon>Magnoliopsida</taxon>
        <taxon>Liliopsida</taxon>
        <taxon>Arecaceae</taxon>
        <taxon>Coryphoideae</taxon>
        <taxon>Phoeniceae</taxon>
        <taxon>Phoenix</taxon>
    </lineage>
</organism>
<accession>A0A8B8ZVA2</accession>
<name>A0A8B8ZVA2_PHODC</name>
<reference evidence="4" key="1">
    <citation type="submission" date="2025-08" db="UniProtKB">
        <authorList>
            <consortium name="RefSeq"/>
        </authorList>
    </citation>
    <scope>IDENTIFICATION</scope>
    <source>
        <tissue evidence="4">Young leaves</tissue>
    </source>
</reference>
<evidence type="ECO:0000313" key="4">
    <source>
        <dbReference type="RefSeq" id="XP_038975443.1"/>
    </source>
</evidence>
<dbReference type="OrthoDB" id="1932754at2759"/>
<dbReference type="PANTHER" id="PTHR31973">
    <property type="entry name" value="POLYPROTEIN, PUTATIVE-RELATED"/>
    <property type="match status" value="1"/>
</dbReference>
<sequence>MVEVKYYIPNKSRMLVTLLNDKDVQNMHQIHVNLNAPVIEMVVSHIPCLTEAADVVIDISLYLCCIAYFTGLVVHPKMLSVVVDLENFQMVAQEFNDVETLRDAIRNFCIANYRDFVFVKNNPQRVTVECANEECEWRIHASRLGNQERFAIKKLNSQHTCGGGLHVRSHPKASKHWVSNIVKDKLQDMPLYRPTDIVKDIHREYGVELPYHQVWHGKEVAMKDLYGHRSKSYDRIRWYCKAIIETNPGSIAEYETIGGRFRCLFILFHASVMGFIRGCRPLIFMDGTFIKHKDGGVVLGATSKDANGGIFPIAYGVVDTETDDNWEWFCRILKEAIHNCSDYHGEQFTFMMDRHQEIIKSVPKYFPSSYHSYCFRNVKDNFKNQVLVHYCASEKKMLLDLLNIAAYTSRLNVFHK</sequence>
<gene>
    <name evidence="4" type="primary">LOC103699943</name>
</gene>
<dbReference type="KEGG" id="pda:103699943"/>
<dbReference type="RefSeq" id="XP_038975443.1">
    <property type="nucleotide sequence ID" value="XM_039119515.1"/>
</dbReference>
<dbReference type="GeneID" id="103699943"/>
<evidence type="ECO:0000313" key="3">
    <source>
        <dbReference type="Proteomes" id="UP000228380"/>
    </source>
</evidence>